<dbReference type="EMBL" id="VVYJ01000001">
    <property type="protein sequence ID" value="KAA5481335.1"/>
    <property type="molecule type" value="Genomic_DNA"/>
</dbReference>
<dbReference type="Proteomes" id="UP000427825">
    <property type="component" value="Unassembled WGS sequence"/>
</dbReference>
<evidence type="ECO:0000313" key="15">
    <source>
        <dbReference type="Proteomes" id="UP000427825"/>
    </source>
</evidence>
<evidence type="ECO:0008006" key="18">
    <source>
        <dbReference type="Google" id="ProtNLM"/>
    </source>
</evidence>
<evidence type="ECO:0000256" key="1">
    <source>
        <dbReference type="SAM" id="Phobius"/>
    </source>
</evidence>
<keyword evidence="1" id="KW-0472">Membrane</keyword>
<reference evidence="14 15" key="3">
    <citation type="journal article" date="2019" name="Nat. Med.">
        <title>A library of human gut bacterial isolates paired with longitudinal multiomics data enables mechanistic microbiome research.</title>
        <authorList>
            <person name="Poyet M."/>
            <person name="Groussin M."/>
            <person name="Gibbons S.M."/>
            <person name="Avila-Pacheco J."/>
            <person name="Jiang X."/>
            <person name="Kearney S.M."/>
            <person name="Perrotta A.R."/>
            <person name="Berdy B."/>
            <person name="Zhao S."/>
            <person name="Lieberman T.D."/>
            <person name="Swanson P.K."/>
            <person name="Smith M."/>
            <person name="Roesemann S."/>
            <person name="Alexander J.E."/>
            <person name="Rich S.A."/>
            <person name="Livny J."/>
            <person name="Vlamakis H."/>
            <person name="Clish C."/>
            <person name="Bullock K."/>
            <person name="Deik A."/>
            <person name="Scott J."/>
            <person name="Pierce K.A."/>
            <person name="Xavier R.J."/>
            <person name="Alm E.J."/>
        </authorList>
    </citation>
    <scope>NUCLEOTIDE SEQUENCE [LARGE SCALE GENOMIC DNA]</scope>
    <source>
        <strain evidence="6 14">BIOML-A19</strain>
        <strain evidence="5 17">BIOML-A21</strain>
        <strain evidence="4 15">BIOML-A25</strain>
        <strain evidence="3 16">BIOML-A31</strain>
    </source>
</reference>
<dbReference type="Proteomes" id="UP000284431">
    <property type="component" value="Unassembled WGS sequence"/>
</dbReference>
<evidence type="ECO:0000313" key="10">
    <source>
        <dbReference type="Proteomes" id="UP000095725"/>
    </source>
</evidence>
<evidence type="ECO:0000313" key="12">
    <source>
        <dbReference type="Proteomes" id="UP000284431"/>
    </source>
</evidence>
<evidence type="ECO:0000313" key="17">
    <source>
        <dbReference type="Proteomes" id="UP000491168"/>
    </source>
</evidence>
<accession>A0A174S807</accession>
<dbReference type="Proteomes" id="UP000284689">
    <property type="component" value="Unassembled WGS sequence"/>
</dbReference>
<dbReference type="EMBL" id="VVYF01000001">
    <property type="protein sequence ID" value="KAA5495960.1"/>
    <property type="molecule type" value="Genomic_DNA"/>
</dbReference>
<dbReference type="EMBL" id="VVYP01000002">
    <property type="protein sequence ID" value="KAA5465892.1"/>
    <property type="molecule type" value="Genomic_DNA"/>
</dbReference>
<dbReference type="Proteomes" id="UP000368418">
    <property type="component" value="Unassembled WGS sequence"/>
</dbReference>
<keyword evidence="1" id="KW-0812">Transmembrane</keyword>
<dbReference type="Proteomes" id="UP000284205">
    <property type="component" value="Unassembled WGS sequence"/>
</dbReference>
<feature type="transmembrane region" description="Helical" evidence="1">
    <location>
        <begin position="53"/>
        <end position="76"/>
    </location>
</feature>
<organism evidence="2 10">
    <name type="scientific">Bacteroides caccae</name>
    <dbReference type="NCBI Taxonomy" id="47678"/>
    <lineage>
        <taxon>Bacteria</taxon>
        <taxon>Pseudomonadati</taxon>
        <taxon>Bacteroidota</taxon>
        <taxon>Bacteroidia</taxon>
        <taxon>Bacteroidales</taxon>
        <taxon>Bacteroidaceae</taxon>
        <taxon>Bacteroides</taxon>
    </lineage>
</organism>
<reference evidence="11 12" key="2">
    <citation type="submission" date="2018-08" db="EMBL/GenBank/DDBJ databases">
        <title>A genome reference for cultivated species of the human gut microbiota.</title>
        <authorList>
            <person name="Zou Y."/>
            <person name="Xue W."/>
            <person name="Luo G."/>
        </authorList>
    </citation>
    <scope>NUCLEOTIDE SEQUENCE [LARGE SCALE GENOMIC DNA]</scope>
    <source>
        <strain evidence="7 11">AF24-29LB</strain>
        <strain evidence="9 13">AM31-16AC</strain>
        <strain evidence="8 12">OF02-6LB</strain>
    </source>
</reference>
<name>A0A174S807_9BACE</name>
<dbReference type="EMBL" id="VVYD01000001">
    <property type="protein sequence ID" value="KAA5504005.1"/>
    <property type="molecule type" value="Genomic_DNA"/>
</dbReference>
<evidence type="ECO:0000313" key="4">
    <source>
        <dbReference type="EMBL" id="KAA5481335.1"/>
    </source>
</evidence>
<dbReference type="EMBL" id="QSJD01000001">
    <property type="protein sequence ID" value="RHD53607.1"/>
    <property type="molecule type" value="Genomic_DNA"/>
</dbReference>
<evidence type="ECO:0000313" key="16">
    <source>
        <dbReference type="Proteomes" id="UP000475905"/>
    </source>
</evidence>
<evidence type="ECO:0000313" key="11">
    <source>
        <dbReference type="Proteomes" id="UP000284205"/>
    </source>
</evidence>
<dbReference type="Proteomes" id="UP000095725">
    <property type="component" value="Unassembled WGS sequence"/>
</dbReference>
<dbReference type="EMBL" id="QSCS01000017">
    <property type="protein sequence ID" value="RGY25115.1"/>
    <property type="molecule type" value="Genomic_DNA"/>
</dbReference>
<dbReference type="Proteomes" id="UP000491168">
    <property type="component" value="Unassembled WGS sequence"/>
</dbReference>
<evidence type="ECO:0000313" key="2">
    <source>
        <dbReference type="EMBL" id="CUP92676.1"/>
    </source>
</evidence>
<reference evidence="2 10" key="1">
    <citation type="submission" date="2015-09" db="EMBL/GenBank/DDBJ databases">
        <authorList>
            <consortium name="Pathogen Informatics"/>
        </authorList>
    </citation>
    <scope>NUCLEOTIDE SEQUENCE [LARGE SCALE GENOMIC DNA]</scope>
    <source>
        <strain evidence="2 10">2789STDY5834946</strain>
    </source>
</reference>
<evidence type="ECO:0000313" key="8">
    <source>
        <dbReference type="EMBL" id="RGY25115.1"/>
    </source>
</evidence>
<dbReference type="EMBL" id="CZBL01000004">
    <property type="protein sequence ID" value="CUP92676.1"/>
    <property type="molecule type" value="Genomic_DNA"/>
</dbReference>
<dbReference type="AlphaFoldDB" id="A0A174S807"/>
<proteinExistence type="predicted"/>
<dbReference type="Proteomes" id="UP000475905">
    <property type="component" value="Unassembled WGS sequence"/>
</dbReference>
<dbReference type="EMBL" id="QRUO01000005">
    <property type="protein sequence ID" value="RGR72536.1"/>
    <property type="molecule type" value="Genomic_DNA"/>
</dbReference>
<evidence type="ECO:0000313" key="7">
    <source>
        <dbReference type="EMBL" id="RGR72536.1"/>
    </source>
</evidence>
<evidence type="ECO:0000313" key="14">
    <source>
        <dbReference type="Proteomes" id="UP000368418"/>
    </source>
</evidence>
<evidence type="ECO:0000313" key="6">
    <source>
        <dbReference type="EMBL" id="KAA5504005.1"/>
    </source>
</evidence>
<evidence type="ECO:0000313" key="5">
    <source>
        <dbReference type="EMBL" id="KAA5495960.1"/>
    </source>
</evidence>
<sequence length="77" mass="9357">MNYKMKYNKDALFMHRFAMKEELGELIFEVLFFVYVKSIRNDELDVFCCWDSLILWIIQLILILIISCYVLFCTFLV</sequence>
<evidence type="ECO:0000313" key="9">
    <source>
        <dbReference type="EMBL" id="RHD53607.1"/>
    </source>
</evidence>
<keyword evidence="1" id="KW-1133">Transmembrane helix</keyword>
<dbReference type="KEGG" id="bcac:CGC64_04245"/>
<gene>
    <name evidence="9" type="ORF">DW794_00480</name>
    <name evidence="7" type="ORF">DWY26_07460</name>
    <name evidence="8" type="ORF">DXA49_11715</name>
    <name evidence="2" type="ORF">ERS852558_01331</name>
    <name evidence="6" type="ORF">F2Y31_01810</name>
    <name evidence="5" type="ORF">F2Y35_01645</name>
    <name evidence="3" type="ORF">F2Y36_02600</name>
    <name evidence="4" type="ORF">F2Y39_01415</name>
</gene>
<evidence type="ECO:0000313" key="3">
    <source>
        <dbReference type="EMBL" id="KAA5465892.1"/>
    </source>
</evidence>
<evidence type="ECO:0000313" key="13">
    <source>
        <dbReference type="Proteomes" id="UP000284689"/>
    </source>
</evidence>
<protein>
    <recommendedName>
        <fullName evidence="18">Transmembrane protein</fullName>
    </recommendedName>
</protein>